<proteinExistence type="predicted"/>
<feature type="region of interest" description="Disordered" evidence="1">
    <location>
        <begin position="189"/>
        <end position="220"/>
    </location>
</feature>
<dbReference type="EMBL" id="SPHZ02000005">
    <property type="protein sequence ID" value="KAF0918169.1"/>
    <property type="molecule type" value="Genomic_DNA"/>
</dbReference>
<dbReference type="PANTHER" id="PTHR46250">
    <property type="entry name" value="MYB/SANT-LIKE DNA-BINDING DOMAIN PROTEIN-RELATED"/>
    <property type="match status" value="1"/>
</dbReference>
<evidence type="ECO:0000313" key="2">
    <source>
        <dbReference type="EMBL" id="KAF0918169.1"/>
    </source>
</evidence>
<reference evidence="2 3" key="1">
    <citation type="submission" date="2019-11" db="EMBL/GenBank/DDBJ databases">
        <title>Whole genome sequence of Oryza granulata.</title>
        <authorList>
            <person name="Li W."/>
        </authorList>
    </citation>
    <scope>NUCLEOTIDE SEQUENCE [LARGE SCALE GENOMIC DNA]</scope>
    <source>
        <strain evidence="3">cv. Menghai</strain>
        <tissue evidence="2">Leaf</tissue>
    </source>
</reference>
<dbReference type="Proteomes" id="UP000479710">
    <property type="component" value="Unassembled WGS sequence"/>
</dbReference>
<comment type="caution">
    <text evidence="2">The sequence shown here is derived from an EMBL/GenBank/DDBJ whole genome shotgun (WGS) entry which is preliminary data.</text>
</comment>
<feature type="compositionally biased region" description="Basic and acidic residues" evidence="1">
    <location>
        <begin position="200"/>
        <end position="210"/>
    </location>
</feature>
<name>A0A6G1E061_9ORYZ</name>
<protein>
    <submittedName>
        <fullName evidence="2">Uncharacterized protein</fullName>
    </submittedName>
</protein>
<dbReference type="AlphaFoldDB" id="A0A6G1E061"/>
<gene>
    <name evidence="2" type="ORF">E2562_023108</name>
</gene>
<accession>A0A6G1E061</accession>
<evidence type="ECO:0000313" key="3">
    <source>
        <dbReference type="Proteomes" id="UP000479710"/>
    </source>
</evidence>
<dbReference type="OrthoDB" id="670156at2759"/>
<sequence>MYCVYLVDDVGGRVGGVRHVGGDGVEAGYRDLVPLDREKPLASLLPLHLLRMRRRPPAPTTRAAHPRSIIAAARGDVATRKTKGHGFRDGPSSLSSQQLAGHTYFDSLGSYLDPLVMEHLGSSSIVRGRGKNKRIWTYFEDEELIKGLYDVAFPHYDTLAAIYGRDIATGEGAEGLGEVVTNMEKEIVLQDVEDEEDEESMSRETPRRSFDSTAPRWSFD</sequence>
<keyword evidence="3" id="KW-1185">Reference proteome</keyword>
<evidence type="ECO:0000256" key="1">
    <source>
        <dbReference type="SAM" id="MobiDB-lite"/>
    </source>
</evidence>
<organism evidence="2 3">
    <name type="scientific">Oryza meyeriana var. granulata</name>
    <dbReference type="NCBI Taxonomy" id="110450"/>
    <lineage>
        <taxon>Eukaryota</taxon>
        <taxon>Viridiplantae</taxon>
        <taxon>Streptophyta</taxon>
        <taxon>Embryophyta</taxon>
        <taxon>Tracheophyta</taxon>
        <taxon>Spermatophyta</taxon>
        <taxon>Magnoliopsida</taxon>
        <taxon>Liliopsida</taxon>
        <taxon>Poales</taxon>
        <taxon>Poaceae</taxon>
        <taxon>BOP clade</taxon>
        <taxon>Oryzoideae</taxon>
        <taxon>Oryzeae</taxon>
        <taxon>Oryzinae</taxon>
        <taxon>Oryza</taxon>
        <taxon>Oryza meyeriana</taxon>
    </lineage>
</organism>
<dbReference type="PANTHER" id="PTHR46250:SF15">
    <property type="entry name" value="OS01G0523800 PROTEIN"/>
    <property type="match status" value="1"/>
</dbReference>